<dbReference type="FunFam" id="3.90.550.50:FF:000042">
    <property type="entry name" value="Hexosyltransferase"/>
    <property type="match status" value="1"/>
</dbReference>
<keyword evidence="12" id="KW-1185">Reference proteome</keyword>
<dbReference type="GO" id="GO:0016758">
    <property type="term" value="F:hexosyltransferase activity"/>
    <property type="evidence" value="ECO:0007669"/>
    <property type="project" value="InterPro"/>
</dbReference>
<evidence type="ECO:0000256" key="3">
    <source>
        <dbReference type="ARBA" id="ARBA00022676"/>
    </source>
</evidence>
<evidence type="ECO:0000313" key="12">
    <source>
        <dbReference type="Proteomes" id="UP001153954"/>
    </source>
</evidence>
<dbReference type="PANTHER" id="PTHR11214">
    <property type="entry name" value="BETA-1,3-N-ACETYLGLUCOSAMINYLTRANSFERASE"/>
    <property type="match status" value="1"/>
</dbReference>
<evidence type="ECO:0000256" key="9">
    <source>
        <dbReference type="ARBA" id="ARBA00023136"/>
    </source>
</evidence>
<evidence type="ECO:0000256" key="6">
    <source>
        <dbReference type="ARBA" id="ARBA00022968"/>
    </source>
</evidence>
<dbReference type="InterPro" id="IPR002659">
    <property type="entry name" value="Glyco_trans_31"/>
</dbReference>
<comment type="similarity">
    <text evidence="2 10">Belongs to the glycosyltransferase 31 family.</text>
</comment>
<protein>
    <recommendedName>
        <fullName evidence="10">Hexosyltransferase</fullName>
        <ecNumber evidence="10">2.4.1.-</ecNumber>
    </recommendedName>
</protein>
<dbReference type="Proteomes" id="UP001153954">
    <property type="component" value="Unassembled WGS sequence"/>
</dbReference>
<dbReference type="EMBL" id="CAKOGL010000029">
    <property type="protein sequence ID" value="CAH2106787.1"/>
    <property type="molecule type" value="Genomic_DNA"/>
</dbReference>
<keyword evidence="9 10" id="KW-0472">Membrane</keyword>
<sequence length="348" mass="41456">MRRKYFYHYVAIACVVLYIYYFFGVSDYIYSKKFEKEFNYPLNRNIQPLVREVMLGRKPAVAPINIYPYRFLTNSRKCYTLEKLDLFIVVKTARSNFEKRNGIRQTYGQENSIPGRIIRVLFFIGSDDLNSPVQERLDREMAEFKDIIQMDFHDSYFNNTIKTMMSFRWLYEHCSNADYYLFTDDDMYISVKNLLDYVNDDAFTRLNVAGDRGDKDSVILDNDTEKIILAGYVFNSSPQRFRSSKWHVTLDEYPYDRWPPYVTAGAYVVSNRCMRIMYVGSLFVKHFRFDDIYLGIVAKKVGLEPKHCPKFYFYKKKYSVDSYRDVIASHGYDDPEELIRVWNEQNAL</sequence>
<evidence type="ECO:0000313" key="11">
    <source>
        <dbReference type="EMBL" id="CAH2106787.1"/>
    </source>
</evidence>
<keyword evidence="8 10" id="KW-0333">Golgi apparatus</keyword>
<dbReference type="GO" id="GO:0006493">
    <property type="term" value="P:protein O-linked glycosylation"/>
    <property type="evidence" value="ECO:0007669"/>
    <property type="project" value="TreeGrafter"/>
</dbReference>
<dbReference type="PANTHER" id="PTHR11214:SF349">
    <property type="entry name" value="BETA-1,3-GALACTOSYLTRANSFERASE BRN"/>
    <property type="match status" value="1"/>
</dbReference>
<evidence type="ECO:0000256" key="1">
    <source>
        <dbReference type="ARBA" id="ARBA00004323"/>
    </source>
</evidence>
<evidence type="ECO:0000256" key="7">
    <source>
        <dbReference type="ARBA" id="ARBA00022989"/>
    </source>
</evidence>
<proteinExistence type="inferred from homology"/>
<keyword evidence="7 10" id="KW-1133">Transmembrane helix</keyword>
<dbReference type="EC" id="2.4.1.-" evidence="10"/>
<keyword evidence="5 10" id="KW-0812">Transmembrane</keyword>
<comment type="caution">
    <text evidence="11">The sequence shown here is derived from an EMBL/GenBank/DDBJ whole genome shotgun (WGS) entry which is preliminary data.</text>
</comment>
<keyword evidence="4" id="KW-0808">Transferase</keyword>
<reference evidence="11" key="1">
    <citation type="submission" date="2022-03" db="EMBL/GenBank/DDBJ databases">
        <authorList>
            <person name="Tunstrom K."/>
        </authorList>
    </citation>
    <scope>NUCLEOTIDE SEQUENCE</scope>
</reference>
<keyword evidence="6 10" id="KW-0735">Signal-anchor</keyword>
<dbReference type="GO" id="GO:0000139">
    <property type="term" value="C:Golgi membrane"/>
    <property type="evidence" value="ECO:0007669"/>
    <property type="project" value="UniProtKB-SubCell"/>
</dbReference>
<accession>A0AAU9V4S0</accession>
<evidence type="ECO:0000256" key="4">
    <source>
        <dbReference type="ARBA" id="ARBA00022679"/>
    </source>
</evidence>
<comment type="subcellular location">
    <subcellularLocation>
        <location evidence="1 10">Golgi apparatus membrane</location>
        <topology evidence="1 10">Single-pass type II membrane protein</topology>
    </subcellularLocation>
</comment>
<dbReference type="AlphaFoldDB" id="A0AAU9V4S0"/>
<evidence type="ECO:0000256" key="10">
    <source>
        <dbReference type="RuleBase" id="RU363063"/>
    </source>
</evidence>
<name>A0AAU9V4S0_EUPED</name>
<evidence type="ECO:0000256" key="8">
    <source>
        <dbReference type="ARBA" id="ARBA00023034"/>
    </source>
</evidence>
<dbReference type="Gene3D" id="3.90.550.50">
    <property type="match status" value="1"/>
</dbReference>
<evidence type="ECO:0000256" key="5">
    <source>
        <dbReference type="ARBA" id="ARBA00022692"/>
    </source>
</evidence>
<evidence type="ECO:0000256" key="2">
    <source>
        <dbReference type="ARBA" id="ARBA00008661"/>
    </source>
</evidence>
<keyword evidence="3 10" id="KW-0328">Glycosyltransferase</keyword>
<feature type="transmembrane region" description="Helical" evidence="10">
    <location>
        <begin position="6"/>
        <end position="23"/>
    </location>
</feature>
<dbReference type="Pfam" id="PF01762">
    <property type="entry name" value="Galactosyl_T"/>
    <property type="match status" value="1"/>
</dbReference>
<organism evidence="11 12">
    <name type="scientific">Euphydryas editha</name>
    <name type="common">Edith's checkerspot</name>
    <dbReference type="NCBI Taxonomy" id="104508"/>
    <lineage>
        <taxon>Eukaryota</taxon>
        <taxon>Metazoa</taxon>
        <taxon>Ecdysozoa</taxon>
        <taxon>Arthropoda</taxon>
        <taxon>Hexapoda</taxon>
        <taxon>Insecta</taxon>
        <taxon>Pterygota</taxon>
        <taxon>Neoptera</taxon>
        <taxon>Endopterygota</taxon>
        <taxon>Lepidoptera</taxon>
        <taxon>Glossata</taxon>
        <taxon>Ditrysia</taxon>
        <taxon>Papilionoidea</taxon>
        <taxon>Nymphalidae</taxon>
        <taxon>Nymphalinae</taxon>
        <taxon>Euphydryas</taxon>
    </lineage>
</organism>
<dbReference type="GO" id="GO:0008194">
    <property type="term" value="F:UDP-glycosyltransferase activity"/>
    <property type="evidence" value="ECO:0007669"/>
    <property type="project" value="TreeGrafter"/>
</dbReference>
<gene>
    <name evidence="11" type="ORF">EEDITHA_LOCUS20875</name>
</gene>